<dbReference type="STRING" id="1507870.A0A1V8TAZ9"/>
<feature type="compositionally biased region" description="Basic and acidic residues" evidence="2">
    <location>
        <begin position="20"/>
        <end position="32"/>
    </location>
</feature>
<dbReference type="GO" id="GO:0005484">
    <property type="term" value="F:SNAP receptor activity"/>
    <property type="evidence" value="ECO:0007669"/>
    <property type="project" value="InterPro"/>
</dbReference>
<feature type="region of interest" description="Disordered" evidence="2">
    <location>
        <begin position="1"/>
        <end position="72"/>
    </location>
</feature>
<feature type="domain" description="T-SNARE coiled-coil homology" evidence="4">
    <location>
        <begin position="222"/>
        <end position="284"/>
    </location>
</feature>
<evidence type="ECO:0000313" key="5">
    <source>
        <dbReference type="EMBL" id="OQO08539.1"/>
    </source>
</evidence>
<keyword evidence="3" id="KW-0472">Membrane</keyword>
<feature type="transmembrane region" description="Helical" evidence="3">
    <location>
        <begin position="296"/>
        <end position="319"/>
    </location>
</feature>
<dbReference type="InterPro" id="IPR000727">
    <property type="entry name" value="T_SNARE_dom"/>
</dbReference>
<dbReference type="InterPro" id="IPR006012">
    <property type="entry name" value="Syntaxin/epimorphin_CS"/>
</dbReference>
<dbReference type="PROSITE" id="PS00914">
    <property type="entry name" value="SYNTAXIN"/>
    <property type="match status" value="1"/>
</dbReference>
<dbReference type="PANTHER" id="PTHR19957">
    <property type="entry name" value="SYNTAXIN"/>
    <property type="match status" value="1"/>
</dbReference>
<dbReference type="GO" id="GO:0000149">
    <property type="term" value="F:SNARE binding"/>
    <property type="evidence" value="ECO:0007669"/>
    <property type="project" value="TreeGrafter"/>
</dbReference>
<dbReference type="GO" id="GO:0031201">
    <property type="term" value="C:SNARE complex"/>
    <property type="evidence" value="ECO:0007669"/>
    <property type="project" value="TreeGrafter"/>
</dbReference>
<dbReference type="GO" id="GO:0006887">
    <property type="term" value="P:exocytosis"/>
    <property type="evidence" value="ECO:0007669"/>
    <property type="project" value="TreeGrafter"/>
</dbReference>
<dbReference type="CDD" id="cd15849">
    <property type="entry name" value="SNARE_Sso1"/>
    <property type="match status" value="1"/>
</dbReference>
<keyword evidence="3" id="KW-1133">Transmembrane helix</keyword>
<gene>
    <name evidence="5" type="ORF">B0A48_06409</name>
</gene>
<dbReference type="InterPro" id="IPR045242">
    <property type="entry name" value="Syntaxin"/>
</dbReference>
<evidence type="ECO:0000313" key="6">
    <source>
        <dbReference type="Proteomes" id="UP000192596"/>
    </source>
</evidence>
<dbReference type="Pfam" id="PF05739">
    <property type="entry name" value="SNARE"/>
    <property type="match status" value="1"/>
</dbReference>
<dbReference type="SMART" id="SM00397">
    <property type="entry name" value="t_SNARE"/>
    <property type="match status" value="1"/>
</dbReference>
<evidence type="ECO:0000256" key="3">
    <source>
        <dbReference type="SAM" id="Phobius"/>
    </source>
</evidence>
<reference evidence="6" key="1">
    <citation type="submission" date="2017-03" db="EMBL/GenBank/DDBJ databases">
        <title>Genomes of endolithic fungi from Antarctica.</title>
        <authorList>
            <person name="Coleine C."/>
            <person name="Masonjones S."/>
            <person name="Stajich J.E."/>
        </authorList>
    </citation>
    <scope>NUCLEOTIDE SEQUENCE [LARGE SCALE GENOMIC DNA]</scope>
    <source>
        <strain evidence="6">CCFEE 5527</strain>
    </source>
</reference>
<dbReference type="OrthoDB" id="10255013at2759"/>
<dbReference type="Gene3D" id="1.20.58.70">
    <property type="match status" value="1"/>
</dbReference>
<dbReference type="EMBL" id="NAJO01000012">
    <property type="protein sequence ID" value="OQO08539.1"/>
    <property type="molecule type" value="Genomic_DNA"/>
</dbReference>
<dbReference type="GO" id="GO:0005886">
    <property type="term" value="C:plasma membrane"/>
    <property type="evidence" value="ECO:0007669"/>
    <property type="project" value="TreeGrafter"/>
</dbReference>
<evidence type="ECO:0000256" key="2">
    <source>
        <dbReference type="SAM" id="MobiDB-lite"/>
    </source>
</evidence>
<evidence type="ECO:0000259" key="4">
    <source>
        <dbReference type="PROSITE" id="PS50192"/>
    </source>
</evidence>
<dbReference type="AlphaFoldDB" id="A0A1V8TAZ9"/>
<dbReference type="SUPFAM" id="SSF47661">
    <property type="entry name" value="t-snare proteins"/>
    <property type="match status" value="1"/>
</dbReference>
<dbReference type="GO" id="GO:0006906">
    <property type="term" value="P:vesicle fusion"/>
    <property type="evidence" value="ECO:0007669"/>
    <property type="project" value="TreeGrafter"/>
</dbReference>
<protein>
    <recommendedName>
        <fullName evidence="4">t-SNARE coiled-coil homology domain-containing protein</fullName>
    </recommendedName>
</protein>
<proteinExistence type="inferred from homology"/>
<dbReference type="InterPro" id="IPR010989">
    <property type="entry name" value="SNARE"/>
</dbReference>
<keyword evidence="6" id="KW-1185">Reference proteome</keyword>
<dbReference type="GO" id="GO:0012505">
    <property type="term" value="C:endomembrane system"/>
    <property type="evidence" value="ECO:0007669"/>
    <property type="project" value="TreeGrafter"/>
</dbReference>
<dbReference type="GO" id="GO:0048278">
    <property type="term" value="P:vesicle docking"/>
    <property type="evidence" value="ECO:0007669"/>
    <property type="project" value="TreeGrafter"/>
</dbReference>
<comment type="caution">
    <text evidence="5">The sequence shown here is derived from an EMBL/GenBank/DDBJ whole genome shotgun (WGS) entry which is preliminary data.</text>
</comment>
<dbReference type="InParanoid" id="A0A1V8TAZ9"/>
<name>A0A1V8TAZ9_9PEZI</name>
<accession>A0A1V8TAZ9</accession>
<evidence type="ECO:0000256" key="1">
    <source>
        <dbReference type="ARBA" id="ARBA00009063"/>
    </source>
</evidence>
<sequence>MAPQYNNSYGGGYGQSNPYETRDNSYDNRSERPPPSYDPVGGRNNNVEMQPLSTGAPYSQSSTPQPRDPNAILNDCRAVGRAIDDLESRLQDLTRVQRAFTSGTGGSAKEVDTLSADIMSGYRGLGDRVKRIKSQRDAQEPRNRPQVEALDRRIKKAINAYQQQESVFRKDVQEQQARQYRIVRPDATESEIREATQDGGDVQIFQQALMQSGRSGQAQSTLSNVRQRHDAIQQIERTMLELQQLFQDLDRIVVEQDPIIQNIETKAIETHDNMEAGNVHVGKAVNSARAARKKKWICLGICVAIVLLIIIIVLIYMGVTGKFHSSKPAGQ</sequence>
<dbReference type="GO" id="GO:0006886">
    <property type="term" value="P:intracellular protein transport"/>
    <property type="evidence" value="ECO:0007669"/>
    <property type="project" value="InterPro"/>
</dbReference>
<keyword evidence="3" id="KW-0812">Transmembrane</keyword>
<organism evidence="5 6">
    <name type="scientific">Cryoendolithus antarcticus</name>
    <dbReference type="NCBI Taxonomy" id="1507870"/>
    <lineage>
        <taxon>Eukaryota</taxon>
        <taxon>Fungi</taxon>
        <taxon>Dikarya</taxon>
        <taxon>Ascomycota</taxon>
        <taxon>Pezizomycotina</taxon>
        <taxon>Dothideomycetes</taxon>
        <taxon>Dothideomycetidae</taxon>
        <taxon>Cladosporiales</taxon>
        <taxon>Cladosporiaceae</taxon>
        <taxon>Cryoendolithus</taxon>
    </lineage>
</organism>
<dbReference type="PROSITE" id="PS50192">
    <property type="entry name" value="T_SNARE"/>
    <property type="match status" value="1"/>
</dbReference>
<dbReference type="Proteomes" id="UP000192596">
    <property type="component" value="Unassembled WGS sequence"/>
</dbReference>
<comment type="similarity">
    <text evidence="1">Belongs to the syntaxin family.</text>
</comment>
<feature type="compositionally biased region" description="Polar residues" evidence="2">
    <location>
        <begin position="43"/>
        <end position="65"/>
    </location>
</feature>
<dbReference type="PANTHER" id="PTHR19957:SF380">
    <property type="entry name" value="SYNTAXIN FAMILY PROTEIN"/>
    <property type="match status" value="1"/>
</dbReference>